<dbReference type="PRINTS" id="PR00778">
    <property type="entry name" value="HTHARSR"/>
</dbReference>
<dbReference type="InterPro" id="IPR036388">
    <property type="entry name" value="WH-like_DNA-bd_sf"/>
</dbReference>
<proteinExistence type="predicted"/>
<sequence>MTTRTALPLLDDGACCSPVTGGVLDAEEAQRLAKMFKALGDPTRVRLLSIIAAGADREACICDLTEPVGLSQPTVSHHMKQLVDAGLVTREQRGRWAFYRVVDETLASLGAALTP</sequence>
<accession>A0A1T4YQF7</accession>
<evidence type="ECO:0000256" key="3">
    <source>
        <dbReference type="ARBA" id="ARBA00023163"/>
    </source>
</evidence>
<dbReference type="PROSITE" id="PS00846">
    <property type="entry name" value="HTH_ARSR_1"/>
    <property type="match status" value="1"/>
</dbReference>
<gene>
    <name evidence="5" type="ORF">SAMN06295964_0376</name>
</gene>
<dbReference type="InterPro" id="IPR001845">
    <property type="entry name" value="HTH_ArsR_DNA-bd_dom"/>
</dbReference>
<evidence type="ECO:0000259" key="4">
    <source>
        <dbReference type="PROSITE" id="PS50987"/>
    </source>
</evidence>
<dbReference type="GO" id="GO:0003700">
    <property type="term" value="F:DNA-binding transcription factor activity"/>
    <property type="evidence" value="ECO:0007669"/>
    <property type="project" value="InterPro"/>
</dbReference>
<dbReference type="GO" id="GO:0003677">
    <property type="term" value="F:DNA binding"/>
    <property type="evidence" value="ECO:0007669"/>
    <property type="project" value="UniProtKB-KW"/>
</dbReference>
<keyword evidence="3" id="KW-0804">Transcription</keyword>
<dbReference type="SMART" id="SM00418">
    <property type="entry name" value="HTH_ARSR"/>
    <property type="match status" value="1"/>
</dbReference>
<dbReference type="Gene3D" id="1.10.10.10">
    <property type="entry name" value="Winged helix-like DNA-binding domain superfamily/Winged helix DNA-binding domain"/>
    <property type="match status" value="1"/>
</dbReference>
<keyword evidence="1" id="KW-0805">Transcription regulation</keyword>
<dbReference type="Pfam" id="PF01022">
    <property type="entry name" value="HTH_5"/>
    <property type="match status" value="1"/>
</dbReference>
<dbReference type="RefSeq" id="WP_078698577.1">
    <property type="nucleotide sequence ID" value="NZ_LT796768.1"/>
</dbReference>
<dbReference type="InterPro" id="IPR036390">
    <property type="entry name" value="WH_DNA-bd_sf"/>
</dbReference>
<keyword evidence="6" id="KW-1185">Reference proteome</keyword>
<dbReference type="CDD" id="cd00090">
    <property type="entry name" value="HTH_ARSR"/>
    <property type="match status" value="1"/>
</dbReference>
<dbReference type="OrthoDB" id="9798835at2"/>
<name>A0A1T4YQF7_9ACTN</name>
<dbReference type="PROSITE" id="PS50987">
    <property type="entry name" value="HTH_ARSR_2"/>
    <property type="match status" value="1"/>
</dbReference>
<dbReference type="PANTHER" id="PTHR33154">
    <property type="entry name" value="TRANSCRIPTIONAL REGULATOR, ARSR FAMILY"/>
    <property type="match status" value="1"/>
</dbReference>
<dbReference type="AlphaFoldDB" id="A0A1T4YQF7"/>
<dbReference type="PANTHER" id="PTHR33154:SF18">
    <property type="entry name" value="ARSENICAL RESISTANCE OPERON REPRESSOR"/>
    <property type="match status" value="1"/>
</dbReference>
<evidence type="ECO:0000313" key="5">
    <source>
        <dbReference type="EMBL" id="SKB03903.1"/>
    </source>
</evidence>
<evidence type="ECO:0000313" key="6">
    <source>
        <dbReference type="Proteomes" id="UP000191040"/>
    </source>
</evidence>
<dbReference type="InterPro" id="IPR051081">
    <property type="entry name" value="HTH_MetalResp_TranReg"/>
</dbReference>
<dbReference type="NCBIfam" id="NF033788">
    <property type="entry name" value="HTH_metalloreg"/>
    <property type="match status" value="1"/>
</dbReference>
<dbReference type="SUPFAM" id="SSF46785">
    <property type="entry name" value="Winged helix' DNA-binding domain"/>
    <property type="match status" value="1"/>
</dbReference>
<feature type="domain" description="HTH arsR-type" evidence="4">
    <location>
        <begin position="24"/>
        <end position="115"/>
    </location>
</feature>
<dbReference type="InterPro" id="IPR018334">
    <property type="entry name" value="ArsR_HTH"/>
</dbReference>
<protein>
    <submittedName>
        <fullName evidence="5">Transcriptional regulator, ArsR family</fullName>
    </submittedName>
</protein>
<evidence type="ECO:0000256" key="1">
    <source>
        <dbReference type="ARBA" id="ARBA00023015"/>
    </source>
</evidence>
<reference evidence="6" key="1">
    <citation type="submission" date="2017-02" db="EMBL/GenBank/DDBJ databases">
        <authorList>
            <person name="Varghese N."/>
            <person name="Submissions S."/>
        </authorList>
    </citation>
    <scope>NUCLEOTIDE SEQUENCE [LARGE SCALE GENOMIC DNA]</scope>
    <source>
        <strain evidence="6">9H-4</strain>
    </source>
</reference>
<dbReference type="InterPro" id="IPR011991">
    <property type="entry name" value="ArsR-like_HTH"/>
</dbReference>
<organism evidence="5 6">
    <name type="scientific">Aeromicrobium choanae</name>
    <dbReference type="NCBI Taxonomy" id="1736691"/>
    <lineage>
        <taxon>Bacteria</taxon>
        <taxon>Bacillati</taxon>
        <taxon>Actinomycetota</taxon>
        <taxon>Actinomycetes</taxon>
        <taxon>Propionibacteriales</taxon>
        <taxon>Nocardioidaceae</taxon>
        <taxon>Aeromicrobium</taxon>
    </lineage>
</organism>
<dbReference type="STRING" id="1736691.SAMN06295964_0376"/>
<keyword evidence="2" id="KW-0238">DNA-binding</keyword>
<evidence type="ECO:0000256" key="2">
    <source>
        <dbReference type="ARBA" id="ARBA00023125"/>
    </source>
</evidence>
<dbReference type="EMBL" id="LT796768">
    <property type="protein sequence ID" value="SKB03903.1"/>
    <property type="molecule type" value="Genomic_DNA"/>
</dbReference>
<dbReference type="Proteomes" id="UP000191040">
    <property type="component" value="Chromosome I"/>
</dbReference>